<organism evidence="1 2">
    <name type="scientific">Solea senegalensis</name>
    <name type="common">Senegalese sole</name>
    <dbReference type="NCBI Taxonomy" id="28829"/>
    <lineage>
        <taxon>Eukaryota</taxon>
        <taxon>Metazoa</taxon>
        <taxon>Chordata</taxon>
        <taxon>Craniata</taxon>
        <taxon>Vertebrata</taxon>
        <taxon>Euteleostomi</taxon>
        <taxon>Actinopterygii</taxon>
        <taxon>Neopterygii</taxon>
        <taxon>Teleostei</taxon>
        <taxon>Neoteleostei</taxon>
        <taxon>Acanthomorphata</taxon>
        <taxon>Carangaria</taxon>
        <taxon>Pleuronectiformes</taxon>
        <taxon>Pleuronectoidei</taxon>
        <taxon>Soleidae</taxon>
        <taxon>Solea</taxon>
    </lineage>
</organism>
<evidence type="ECO:0000313" key="2">
    <source>
        <dbReference type="Proteomes" id="UP000693946"/>
    </source>
</evidence>
<comment type="caution">
    <text evidence="1">The sequence shown here is derived from an EMBL/GenBank/DDBJ whole genome shotgun (WGS) entry which is preliminary data.</text>
</comment>
<gene>
    <name evidence="1" type="ORF">JOB18_012831</name>
</gene>
<protein>
    <submittedName>
        <fullName evidence="1">Uncharacterized protein</fullName>
    </submittedName>
</protein>
<evidence type="ECO:0000313" key="1">
    <source>
        <dbReference type="EMBL" id="KAG7511869.1"/>
    </source>
</evidence>
<reference evidence="1 2" key="1">
    <citation type="journal article" date="2021" name="Sci. Rep.">
        <title>Chromosome anchoring in Senegalese sole (Solea senegalensis) reveals sex-associated markers and genome rearrangements in flatfish.</title>
        <authorList>
            <person name="Guerrero-Cozar I."/>
            <person name="Gomez-Garrido J."/>
            <person name="Berbel C."/>
            <person name="Martinez-Blanch J.F."/>
            <person name="Alioto T."/>
            <person name="Claros M.G."/>
            <person name="Gagnaire P.A."/>
            <person name="Manchado M."/>
        </authorList>
    </citation>
    <scope>NUCLEOTIDE SEQUENCE [LARGE SCALE GENOMIC DNA]</scope>
    <source>
        <strain evidence="1">Sse05_10M</strain>
    </source>
</reference>
<dbReference type="EMBL" id="JAGKHQ010000007">
    <property type="protein sequence ID" value="KAG7511869.1"/>
    <property type="molecule type" value="Genomic_DNA"/>
</dbReference>
<accession>A0AAV6S2X5</accession>
<dbReference type="AlphaFoldDB" id="A0AAV6S2X5"/>
<dbReference type="Proteomes" id="UP000693946">
    <property type="component" value="Linkage Group LG15"/>
</dbReference>
<proteinExistence type="predicted"/>
<name>A0AAV6S2X5_SOLSE</name>
<sequence>MSAFTESVESLNFITEMTVECGGKTVAAEPNTENVPLSYDVAAALDSSLLPQTSDATGRALPFFPVDAKSIKSSPPATL</sequence>
<keyword evidence="2" id="KW-1185">Reference proteome</keyword>